<evidence type="ECO:0000256" key="3">
    <source>
        <dbReference type="ARBA" id="ARBA00022448"/>
    </source>
</evidence>
<dbReference type="Proteomes" id="UP000184120">
    <property type="component" value="Unassembled WGS sequence"/>
</dbReference>
<dbReference type="GO" id="GO:1990281">
    <property type="term" value="C:efflux pump complex"/>
    <property type="evidence" value="ECO:0007669"/>
    <property type="project" value="TreeGrafter"/>
</dbReference>
<dbReference type="PANTHER" id="PTHR30026">
    <property type="entry name" value="OUTER MEMBRANE PROTEIN TOLC"/>
    <property type="match status" value="1"/>
</dbReference>
<dbReference type="Pfam" id="PF02321">
    <property type="entry name" value="OEP"/>
    <property type="match status" value="1"/>
</dbReference>
<dbReference type="RefSeq" id="WP_072932511.1">
    <property type="nucleotide sequence ID" value="NZ_BMFL01000001.1"/>
</dbReference>
<reference evidence="10" key="3">
    <citation type="submission" date="2016-11" db="EMBL/GenBank/DDBJ databases">
        <authorList>
            <person name="Jaros S."/>
            <person name="Januszkiewicz K."/>
            <person name="Wedrychowicz H."/>
        </authorList>
    </citation>
    <scope>NUCLEOTIDE SEQUENCE [LARGE SCALE GENOMIC DNA]</scope>
    <source>
        <strain evidence="10">DSM 27989</strain>
    </source>
</reference>
<keyword evidence="7" id="KW-0998">Cell outer membrane</keyword>
<evidence type="ECO:0000256" key="4">
    <source>
        <dbReference type="ARBA" id="ARBA00022452"/>
    </source>
</evidence>
<feature type="chain" id="PRO_5012839149" evidence="8">
    <location>
        <begin position="19"/>
        <end position="433"/>
    </location>
</feature>
<comment type="similarity">
    <text evidence="2">Belongs to the outer membrane factor (OMF) (TC 1.B.17) family.</text>
</comment>
<gene>
    <name evidence="9" type="ORF">GCM10010984_00030</name>
    <name evidence="10" type="ORF">SAMN05443634_107292</name>
</gene>
<keyword evidence="12" id="KW-1185">Reference proteome</keyword>
<dbReference type="GO" id="GO:0015288">
    <property type="term" value="F:porin activity"/>
    <property type="evidence" value="ECO:0007669"/>
    <property type="project" value="TreeGrafter"/>
</dbReference>
<keyword evidence="4" id="KW-1134">Transmembrane beta strand</keyword>
<dbReference type="Gene3D" id="1.20.1600.10">
    <property type="entry name" value="Outer membrane efflux proteins (OEP)"/>
    <property type="match status" value="1"/>
</dbReference>
<evidence type="ECO:0000313" key="10">
    <source>
        <dbReference type="EMBL" id="SHL29117.1"/>
    </source>
</evidence>
<evidence type="ECO:0000256" key="2">
    <source>
        <dbReference type="ARBA" id="ARBA00007613"/>
    </source>
</evidence>
<dbReference type="SUPFAM" id="SSF56954">
    <property type="entry name" value="Outer membrane efflux proteins (OEP)"/>
    <property type="match status" value="1"/>
</dbReference>
<dbReference type="InterPro" id="IPR003423">
    <property type="entry name" value="OMP_efflux"/>
</dbReference>
<name>A0A1M6ZF94_9FLAO</name>
<dbReference type="PANTHER" id="PTHR30026:SF20">
    <property type="entry name" value="OUTER MEMBRANE PROTEIN TOLC"/>
    <property type="match status" value="1"/>
</dbReference>
<protein>
    <submittedName>
        <fullName evidence="10">Outer membrane protein</fullName>
    </submittedName>
    <submittedName>
        <fullName evidence="9">Transporter</fullName>
    </submittedName>
</protein>
<evidence type="ECO:0000256" key="5">
    <source>
        <dbReference type="ARBA" id="ARBA00022692"/>
    </source>
</evidence>
<reference evidence="12" key="4">
    <citation type="journal article" date="2019" name="Int. J. Syst. Evol. Microbiol.">
        <title>The Global Catalogue of Microorganisms (GCM) 10K type strain sequencing project: providing services to taxonomists for standard genome sequencing and annotation.</title>
        <authorList>
            <consortium name="The Broad Institute Genomics Platform"/>
            <consortium name="The Broad Institute Genome Sequencing Center for Infectious Disease"/>
            <person name="Wu L."/>
            <person name="Ma J."/>
        </authorList>
    </citation>
    <scope>NUCLEOTIDE SEQUENCE [LARGE SCALE GENOMIC DNA]</scope>
    <source>
        <strain evidence="12">CGMCC 1.12707</strain>
    </source>
</reference>
<proteinExistence type="inferred from homology"/>
<dbReference type="GO" id="GO:0015562">
    <property type="term" value="F:efflux transmembrane transporter activity"/>
    <property type="evidence" value="ECO:0007669"/>
    <property type="project" value="InterPro"/>
</dbReference>
<keyword evidence="5" id="KW-0812">Transmembrane</keyword>
<feature type="signal peptide" evidence="8">
    <location>
        <begin position="1"/>
        <end position="18"/>
    </location>
</feature>
<evidence type="ECO:0000256" key="8">
    <source>
        <dbReference type="SAM" id="SignalP"/>
    </source>
</evidence>
<evidence type="ECO:0000256" key="6">
    <source>
        <dbReference type="ARBA" id="ARBA00023136"/>
    </source>
</evidence>
<dbReference type="AlphaFoldDB" id="A0A1M6ZF94"/>
<reference evidence="9" key="5">
    <citation type="submission" date="2024-05" db="EMBL/GenBank/DDBJ databases">
        <authorList>
            <person name="Sun Q."/>
            <person name="Zhou Y."/>
        </authorList>
    </citation>
    <scope>NUCLEOTIDE SEQUENCE</scope>
    <source>
        <strain evidence="9">CGMCC 1.12707</strain>
    </source>
</reference>
<evidence type="ECO:0000313" key="12">
    <source>
        <dbReference type="Proteomes" id="UP000650994"/>
    </source>
</evidence>
<keyword evidence="3" id="KW-0813">Transport</keyword>
<keyword evidence="8" id="KW-0732">Signal</keyword>
<dbReference type="EMBL" id="BMFL01000001">
    <property type="protein sequence ID" value="GGE86169.1"/>
    <property type="molecule type" value="Genomic_DNA"/>
</dbReference>
<dbReference type="GO" id="GO:0009279">
    <property type="term" value="C:cell outer membrane"/>
    <property type="evidence" value="ECO:0007669"/>
    <property type="project" value="UniProtKB-SubCell"/>
</dbReference>
<organism evidence="10 11">
    <name type="scientific">Chishuiella changwenlii</name>
    <dbReference type="NCBI Taxonomy" id="1434701"/>
    <lineage>
        <taxon>Bacteria</taxon>
        <taxon>Pseudomonadati</taxon>
        <taxon>Bacteroidota</taxon>
        <taxon>Flavobacteriia</taxon>
        <taxon>Flavobacteriales</taxon>
        <taxon>Weeksellaceae</taxon>
        <taxon>Chishuiella</taxon>
    </lineage>
</organism>
<dbReference type="Proteomes" id="UP000650994">
    <property type="component" value="Unassembled WGS sequence"/>
</dbReference>
<keyword evidence="6" id="KW-0472">Membrane</keyword>
<dbReference type="STRING" id="1434701.SAMN05443634_107292"/>
<dbReference type="EMBL" id="FRBH01000007">
    <property type="protein sequence ID" value="SHL29117.1"/>
    <property type="molecule type" value="Genomic_DNA"/>
</dbReference>
<evidence type="ECO:0000256" key="7">
    <source>
        <dbReference type="ARBA" id="ARBA00023237"/>
    </source>
</evidence>
<comment type="subcellular location">
    <subcellularLocation>
        <location evidence="1">Cell outer membrane</location>
    </subcellularLocation>
</comment>
<sequence length="433" mass="50444">MLRLLICCYFLTCSFLSAQTWTLKDCVEYALKSNIDVKKNNIEQHIKQKDVEINKRERLPNVAASNTSTFSFGQQQDIFGTNRRNDNLNASTSISSEFILYNHKLIDKNVKKSIYETDVSFYKGETFKQQLSIKIIEHYLSVLLNKEIEKVNYNNMLYAQDIFKKVEKSQKVGVSSKKDLKEAEAEFIKENFNYTKAKLEKKKSIQALTQTLQIDYSDNFEVVPIDDDINIQLIDFEEIIRKVKEDNPSINQSKLNINIEVLNKEIIKTRQYPKLSFNAGVGSFYFNSFVNQSMNRNFLKQNLDNFTQQLAFNLTIPIYSKGIIKNQIEQADMNRLYAQESYKLQTLTIEQELRNIFLNIELFYETYLASKKLVETSQVTHDYGVISFDAGVSTIYDLNILRNNLKQAEAELIKAKYSYSFNLELLNIYLGKQ</sequence>
<evidence type="ECO:0000313" key="9">
    <source>
        <dbReference type="EMBL" id="GGE86169.1"/>
    </source>
</evidence>
<evidence type="ECO:0000313" key="11">
    <source>
        <dbReference type="Proteomes" id="UP000184120"/>
    </source>
</evidence>
<accession>A0A1M6ZF94</accession>
<reference evidence="11" key="2">
    <citation type="submission" date="2016-11" db="EMBL/GenBank/DDBJ databases">
        <authorList>
            <person name="Varghese N."/>
            <person name="Submissions S."/>
        </authorList>
    </citation>
    <scope>NUCLEOTIDE SEQUENCE [LARGE SCALE GENOMIC DNA]</scope>
    <source>
        <strain evidence="11">DSM 27989</strain>
    </source>
</reference>
<dbReference type="InterPro" id="IPR051906">
    <property type="entry name" value="TolC-like"/>
</dbReference>
<reference evidence="9" key="1">
    <citation type="journal article" date="2014" name="Int. J. Syst. Evol. Microbiol.">
        <title>Complete genome of a new Firmicutes species belonging to the dominant human colonic microbiota ('Ruminococcus bicirculans') reveals two chromosomes and a selective capacity to utilize plant glucans.</title>
        <authorList>
            <consortium name="NISC Comparative Sequencing Program"/>
            <person name="Wegmann U."/>
            <person name="Louis P."/>
            <person name="Goesmann A."/>
            <person name="Henrissat B."/>
            <person name="Duncan S.H."/>
            <person name="Flint H.J."/>
        </authorList>
    </citation>
    <scope>NUCLEOTIDE SEQUENCE</scope>
    <source>
        <strain evidence="9">CGMCC 1.12707</strain>
    </source>
</reference>
<evidence type="ECO:0000256" key="1">
    <source>
        <dbReference type="ARBA" id="ARBA00004442"/>
    </source>
</evidence>